<evidence type="ECO:0000256" key="2">
    <source>
        <dbReference type="ARBA" id="ARBA00005194"/>
    </source>
</evidence>
<dbReference type="Proteomes" id="UP001182556">
    <property type="component" value="Unassembled WGS sequence"/>
</dbReference>
<evidence type="ECO:0000256" key="12">
    <source>
        <dbReference type="ARBA" id="ARBA00023239"/>
    </source>
</evidence>
<keyword evidence="11 14" id="KW-0275">Fatty acid biosynthesis</keyword>
<evidence type="ECO:0000256" key="8">
    <source>
        <dbReference type="ARBA" id="ARBA00022989"/>
    </source>
</evidence>
<dbReference type="PANTHER" id="PTHR11035">
    <property type="entry name" value="VERY-LONG-CHAIN (3R)-3-HYDROXYACYL-COA DEHYDRATASE"/>
    <property type="match status" value="1"/>
</dbReference>
<evidence type="ECO:0000256" key="4">
    <source>
        <dbReference type="ARBA" id="ARBA00013122"/>
    </source>
</evidence>
<feature type="compositionally biased region" description="Polar residues" evidence="15">
    <location>
        <begin position="1"/>
        <end position="12"/>
    </location>
</feature>
<dbReference type="GO" id="GO:0030497">
    <property type="term" value="P:fatty acid elongation"/>
    <property type="evidence" value="ECO:0007669"/>
    <property type="project" value="TreeGrafter"/>
</dbReference>
<keyword evidence="6 14" id="KW-0812">Transmembrane</keyword>
<dbReference type="EMBL" id="JAODAN010000006">
    <property type="protein sequence ID" value="KAK1923850.1"/>
    <property type="molecule type" value="Genomic_DNA"/>
</dbReference>
<dbReference type="GO" id="GO:0005789">
    <property type="term" value="C:endoplasmic reticulum membrane"/>
    <property type="evidence" value="ECO:0007669"/>
    <property type="project" value="UniProtKB-SubCell"/>
</dbReference>
<dbReference type="InterPro" id="IPR007482">
    <property type="entry name" value="Tyr_Pase-like_PTPLA"/>
</dbReference>
<evidence type="ECO:0000313" key="16">
    <source>
        <dbReference type="EMBL" id="KAK1923850.1"/>
    </source>
</evidence>
<keyword evidence="12 14" id="KW-0456">Lyase</keyword>
<comment type="function">
    <text evidence="14">Catalyzes the third of the four reactions of the long-chain fatty acids elongation cycle. This endoplasmic reticulum-bound enzymatic process, allows the addition of two carbons to the chain of long- and very long-chain fatty acids/VLCFAs per cycle. This enzyme catalyzes the dehydration of the 3-hydroxyacyl-CoA intermediate into trans-2,3-enoyl-CoA, within each cycle of fatty acid elongation. Thereby, it participates to the production of VLCFAs of different chain lengths that are involved in multiple biological processes as precursors of membrane lipids and lipid mediators.</text>
</comment>
<feature type="transmembrane region" description="Helical" evidence="14">
    <location>
        <begin position="292"/>
        <end position="309"/>
    </location>
</feature>
<evidence type="ECO:0000256" key="10">
    <source>
        <dbReference type="ARBA" id="ARBA00023136"/>
    </source>
</evidence>
<evidence type="ECO:0000313" key="17">
    <source>
        <dbReference type="Proteomes" id="UP001182556"/>
    </source>
</evidence>
<comment type="subcellular location">
    <subcellularLocation>
        <location evidence="14">Endoplasmic reticulum membrane</location>
        <topology evidence="14">Multi-pass membrane protein</topology>
    </subcellularLocation>
    <subcellularLocation>
        <location evidence="1">Membrane</location>
        <topology evidence="1">Multi-pass membrane protein</topology>
    </subcellularLocation>
</comment>
<dbReference type="GO" id="GO:0030148">
    <property type="term" value="P:sphingolipid biosynthetic process"/>
    <property type="evidence" value="ECO:0007669"/>
    <property type="project" value="TreeGrafter"/>
</dbReference>
<evidence type="ECO:0000256" key="7">
    <source>
        <dbReference type="ARBA" id="ARBA00022832"/>
    </source>
</evidence>
<evidence type="ECO:0000256" key="13">
    <source>
        <dbReference type="ARBA" id="ARBA00036671"/>
    </source>
</evidence>
<keyword evidence="17" id="KW-1185">Reference proteome</keyword>
<evidence type="ECO:0000256" key="11">
    <source>
        <dbReference type="ARBA" id="ARBA00023160"/>
    </source>
</evidence>
<evidence type="ECO:0000256" key="14">
    <source>
        <dbReference type="RuleBase" id="RU363109"/>
    </source>
</evidence>
<accession>A0AAD9D0M2</accession>
<keyword evidence="8 14" id="KW-1133">Transmembrane helix</keyword>
<evidence type="ECO:0000256" key="1">
    <source>
        <dbReference type="ARBA" id="ARBA00004141"/>
    </source>
</evidence>
<evidence type="ECO:0000256" key="6">
    <source>
        <dbReference type="ARBA" id="ARBA00022692"/>
    </source>
</evidence>
<evidence type="ECO:0000256" key="5">
    <source>
        <dbReference type="ARBA" id="ARBA00022516"/>
    </source>
</evidence>
<comment type="caution">
    <text evidence="16">The sequence shown here is derived from an EMBL/GenBank/DDBJ whole genome shotgun (WGS) entry which is preliminary data.</text>
</comment>
<keyword evidence="10 14" id="KW-0472">Membrane</keyword>
<protein>
    <recommendedName>
        <fullName evidence="4 14">Very-long-chain (3R)-3-hydroxyacyl-CoA dehydratase</fullName>
        <ecNumber evidence="4 14">4.2.1.134</ecNumber>
    </recommendedName>
</protein>
<proteinExistence type="inferred from homology"/>
<evidence type="ECO:0000256" key="9">
    <source>
        <dbReference type="ARBA" id="ARBA00023098"/>
    </source>
</evidence>
<dbReference type="GO" id="GO:0102158">
    <property type="term" value="F:very-long-chain (3R)-3-hydroxyacyl-CoA dehydratase activity"/>
    <property type="evidence" value="ECO:0007669"/>
    <property type="project" value="UniProtKB-EC"/>
</dbReference>
<feature type="transmembrane region" description="Helical" evidence="14">
    <location>
        <begin position="38"/>
        <end position="61"/>
    </location>
</feature>
<evidence type="ECO:0000256" key="3">
    <source>
        <dbReference type="ARBA" id="ARBA00007811"/>
    </source>
</evidence>
<dbReference type="PANTHER" id="PTHR11035:SF3">
    <property type="entry name" value="VERY-LONG-CHAIN (3R)-3-HYDROXYACYL-COA DEHYDRATASE"/>
    <property type="match status" value="1"/>
</dbReference>
<comment type="catalytic activity">
    <reaction evidence="13 14">
        <text>a very-long-chain (3R)-3-hydroxyacyl-CoA = a very-long-chain (2E)-enoyl-CoA + H2O</text>
        <dbReference type="Rhea" id="RHEA:45812"/>
        <dbReference type="ChEBI" id="CHEBI:15377"/>
        <dbReference type="ChEBI" id="CHEBI:83728"/>
        <dbReference type="ChEBI" id="CHEBI:85440"/>
        <dbReference type="EC" id="4.2.1.134"/>
    </reaction>
</comment>
<gene>
    <name evidence="16" type="ORF">DB88DRAFT_505578</name>
</gene>
<keyword evidence="5 14" id="KW-0444">Lipid biosynthesis</keyword>
<keyword evidence="7 14" id="KW-0276">Fatty acid metabolism</keyword>
<feature type="region of interest" description="Disordered" evidence="15">
    <location>
        <begin position="1"/>
        <end position="25"/>
    </location>
</feature>
<dbReference type="Pfam" id="PF04387">
    <property type="entry name" value="PTPLA"/>
    <property type="match status" value="1"/>
</dbReference>
<keyword evidence="14" id="KW-0256">Endoplasmic reticulum</keyword>
<keyword evidence="9 14" id="KW-0443">Lipid metabolism</keyword>
<dbReference type="AlphaFoldDB" id="A0AAD9D0M2"/>
<comment type="caution">
    <text evidence="14">Lacks conserved residue(s) required for the propagation of feature annotation.</text>
</comment>
<dbReference type="GO" id="GO:0042761">
    <property type="term" value="P:very long-chain fatty acid biosynthetic process"/>
    <property type="evidence" value="ECO:0007669"/>
    <property type="project" value="TreeGrafter"/>
</dbReference>
<reference evidence="16" key="1">
    <citation type="submission" date="2023-02" db="EMBL/GenBank/DDBJ databases">
        <title>Identification and recombinant expression of a fungal hydrolase from Papiliotrema laurentii that hydrolyzes apple cutin and clears colloidal polyester polyurethane.</title>
        <authorList>
            <consortium name="DOE Joint Genome Institute"/>
            <person name="Roman V.A."/>
            <person name="Bojanowski C."/>
            <person name="Crable B.R."/>
            <person name="Wagner D.N."/>
            <person name="Hung C.S."/>
            <person name="Nadeau L.J."/>
            <person name="Schratz L."/>
            <person name="Haridas S."/>
            <person name="Pangilinan J."/>
            <person name="Lipzen A."/>
            <person name="Na H."/>
            <person name="Yan M."/>
            <person name="Ng V."/>
            <person name="Grigoriev I.V."/>
            <person name="Spatafora J.W."/>
            <person name="Barlow D."/>
            <person name="Biffinger J."/>
            <person name="Kelley-Loughnane N."/>
            <person name="Varaljay V.A."/>
            <person name="Crookes-Goodson W.J."/>
        </authorList>
    </citation>
    <scope>NUCLEOTIDE SEQUENCE</scope>
    <source>
        <strain evidence="16">5307AH</strain>
    </source>
</reference>
<sequence length="331" mass="36425">MATATTPKASQRVSEEKQRLSRQGQQVKAGLTPVKAYLVAYNALSALLWGSILVLTIQAVLNHPSGSVTKLASKSPLAKLFGSRHVPHSLSNLGGWVDRLRGTYDVNGIGGLVKWTQTLAVLEVVHSALGWVRSPVGTTGAQVFSRLWTVWAVVEAEPKTHDNPLFTTMIFAWSLTEVIRYTFYATSVLGITLPGLNWLRYTTFLPLYPLGASSEAFLSFSTLPPLSKLPGLPDGLKAFSPLSTVFKYLPPSVGYSIMKSEWGRTLLWNAASKSAQTKVGIVTEKEWGVLEIARLFFFVTWWPALYVLYTHMLGQRKKVLGKGRTLKSKTA</sequence>
<organism evidence="16 17">
    <name type="scientific">Papiliotrema laurentii</name>
    <name type="common">Cryptococcus laurentii</name>
    <dbReference type="NCBI Taxonomy" id="5418"/>
    <lineage>
        <taxon>Eukaryota</taxon>
        <taxon>Fungi</taxon>
        <taxon>Dikarya</taxon>
        <taxon>Basidiomycota</taxon>
        <taxon>Agaricomycotina</taxon>
        <taxon>Tremellomycetes</taxon>
        <taxon>Tremellales</taxon>
        <taxon>Rhynchogastremaceae</taxon>
        <taxon>Papiliotrema</taxon>
    </lineage>
</organism>
<name>A0AAD9D0M2_PAPLA</name>
<evidence type="ECO:0000256" key="15">
    <source>
        <dbReference type="SAM" id="MobiDB-lite"/>
    </source>
</evidence>
<comment type="similarity">
    <text evidence="3 14">Belongs to the very long-chain fatty acids dehydratase HACD family.</text>
</comment>
<dbReference type="EC" id="4.2.1.134" evidence="4 14"/>
<comment type="pathway">
    <text evidence="2 14">Lipid metabolism; fatty acid biosynthesis.</text>
</comment>